<organism evidence="5 6">
    <name type="scientific">Clostridium beijerinckii</name>
    <name type="common">Clostridium MP</name>
    <dbReference type="NCBI Taxonomy" id="1520"/>
    <lineage>
        <taxon>Bacteria</taxon>
        <taxon>Bacillati</taxon>
        <taxon>Bacillota</taxon>
        <taxon>Clostridia</taxon>
        <taxon>Eubacteriales</taxon>
        <taxon>Clostridiaceae</taxon>
        <taxon>Clostridium</taxon>
    </lineage>
</organism>
<evidence type="ECO:0000313" key="6">
    <source>
        <dbReference type="Proteomes" id="UP000031866"/>
    </source>
</evidence>
<dbReference type="Proteomes" id="UP000031866">
    <property type="component" value="Chromosome"/>
</dbReference>
<feature type="domain" description="HTH marR-type" evidence="4">
    <location>
        <begin position="29"/>
        <end position="133"/>
    </location>
</feature>
<evidence type="ECO:0000256" key="3">
    <source>
        <dbReference type="ARBA" id="ARBA00023163"/>
    </source>
</evidence>
<dbReference type="GO" id="GO:0003700">
    <property type="term" value="F:DNA-binding transcription factor activity"/>
    <property type="evidence" value="ECO:0007669"/>
    <property type="project" value="InterPro"/>
</dbReference>
<dbReference type="InterPro" id="IPR036388">
    <property type="entry name" value="WH-like_DNA-bd_sf"/>
</dbReference>
<proteinExistence type="predicted"/>
<dbReference type="OrthoDB" id="1551170at2"/>
<reference evidence="6" key="1">
    <citation type="submission" date="2014-12" db="EMBL/GenBank/DDBJ databases">
        <title>Genome sequence of Clostridium beijerinckii strain 59B.</title>
        <authorList>
            <person name="Little G.T."/>
            <person name="Minton N.P."/>
        </authorList>
    </citation>
    <scope>NUCLEOTIDE SEQUENCE [LARGE SCALE GENOMIC DNA]</scope>
    <source>
        <strain evidence="6">59B</strain>
    </source>
</reference>
<dbReference type="SMART" id="SM00347">
    <property type="entry name" value="HTH_MARR"/>
    <property type="match status" value="1"/>
</dbReference>
<protein>
    <submittedName>
        <fullName evidence="5">Transcriptional regulator</fullName>
    </submittedName>
</protein>
<dbReference type="Pfam" id="PF01047">
    <property type="entry name" value="MarR"/>
    <property type="match status" value="1"/>
</dbReference>
<dbReference type="PANTHER" id="PTHR42756">
    <property type="entry name" value="TRANSCRIPTIONAL REGULATOR, MARR"/>
    <property type="match status" value="1"/>
</dbReference>
<dbReference type="InterPro" id="IPR036390">
    <property type="entry name" value="WH_DNA-bd_sf"/>
</dbReference>
<dbReference type="RefSeq" id="WP_041897819.1">
    <property type="nucleotide sequence ID" value="NZ_CP010086.2"/>
</dbReference>
<keyword evidence="2" id="KW-0238">DNA-binding</keyword>
<keyword evidence="1" id="KW-0805">Transcription regulation</keyword>
<dbReference type="STRING" id="1520.LF65_03630"/>
<evidence type="ECO:0000256" key="1">
    <source>
        <dbReference type="ARBA" id="ARBA00023015"/>
    </source>
</evidence>
<dbReference type="KEGG" id="cbei:LF65_03630"/>
<evidence type="ECO:0000256" key="2">
    <source>
        <dbReference type="ARBA" id="ARBA00023125"/>
    </source>
</evidence>
<keyword evidence="3" id="KW-0804">Transcription</keyword>
<dbReference type="GO" id="GO:0003677">
    <property type="term" value="F:DNA binding"/>
    <property type="evidence" value="ECO:0007669"/>
    <property type="project" value="UniProtKB-KW"/>
</dbReference>
<evidence type="ECO:0000313" key="5">
    <source>
        <dbReference type="EMBL" id="AJH00187.1"/>
    </source>
</evidence>
<dbReference type="AlphaFoldDB" id="A0A0B5QPK5"/>
<dbReference type="Gene3D" id="1.10.10.10">
    <property type="entry name" value="Winged helix-like DNA-binding domain superfamily/Winged helix DNA-binding domain"/>
    <property type="match status" value="1"/>
</dbReference>
<dbReference type="InterPro" id="IPR000835">
    <property type="entry name" value="HTH_MarR-typ"/>
</dbReference>
<dbReference type="PANTHER" id="PTHR42756:SF1">
    <property type="entry name" value="TRANSCRIPTIONAL REPRESSOR OF EMRAB OPERON"/>
    <property type="match status" value="1"/>
</dbReference>
<sequence length="145" mass="16503">MNNDESVLAKCLFFTSNRLSNIMRKVADEAFSNLEIASSYVYLLVVVNQYNGITQSELSQKLDIAASTSTRFVDKLVSQGILKKEYDWKTAHIYLTDKGRDVCEQIDDCFENLYRCCVDILGEDVSNNLAKEMWEASEALTKKGY</sequence>
<name>A0A0B5QPK5_CLOBE</name>
<dbReference type="EMBL" id="CP010086">
    <property type="protein sequence ID" value="AJH00187.1"/>
    <property type="molecule type" value="Genomic_DNA"/>
</dbReference>
<accession>A0A0B5QPK5</accession>
<gene>
    <name evidence="5" type="ORF">LF65_03630</name>
</gene>
<evidence type="ECO:0000259" key="4">
    <source>
        <dbReference type="SMART" id="SM00347"/>
    </source>
</evidence>
<dbReference type="SUPFAM" id="SSF46785">
    <property type="entry name" value="Winged helix' DNA-binding domain"/>
    <property type="match status" value="1"/>
</dbReference>